<dbReference type="NCBIfam" id="TIGR03993">
    <property type="entry name" value="hydrog_HybE"/>
    <property type="match status" value="1"/>
</dbReference>
<accession>A0ABS2DRJ7</accession>
<name>A0ABS2DRJ7_9BURK</name>
<dbReference type="RefSeq" id="WP_205102436.1">
    <property type="nucleotide sequence ID" value="NZ_JACJJC010000007.1"/>
</dbReference>
<dbReference type="Gene3D" id="3.30.1460.40">
    <property type="entry name" value="[NiFe]-hydrogenase assembly chaperone, HybE"/>
    <property type="match status" value="1"/>
</dbReference>
<dbReference type="InterPro" id="IPR038530">
    <property type="entry name" value="NiFe-hyd_HybE_sf"/>
</dbReference>
<protein>
    <submittedName>
        <fullName evidence="2">[NiFe]-hydrogenase assembly chaperone HybE</fullName>
    </submittedName>
</protein>
<dbReference type="Pfam" id="PF11939">
    <property type="entry name" value="NiFe-hyd_HybE"/>
    <property type="match status" value="1"/>
</dbReference>
<feature type="region of interest" description="Disordered" evidence="1">
    <location>
        <begin position="215"/>
        <end position="253"/>
    </location>
</feature>
<evidence type="ECO:0000313" key="3">
    <source>
        <dbReference type="Proteomes" id="UP000715095"/>
    </source>
</evidence>
<dbReference type="EMBL" id="JACJJC010000007">
    <property type="protein sequence ID" value="MBM6703964.1"/>
    <property type="molecule type" value="Genomic_DNA"/>
</dbReference>
<proteinExistence type="predicted"/>
<reference evidence="2 3" key="1">
    <citation type="journal article" date="2021" name="Sci. Rep.">
        <title>The distribution of antibiotic resistance genes in chicken gut microbiota commensals.</title>
        <authorList>
            <person name="Juricova H."/>
            <person name="Matiasovicova J."/>
            <person name="Kubasova T."/>
            <person name="Cejkova D."/>
            <person name="Rychlik I."/>
        </authorList>
    </citation>
    <scope>NUCLEOTIDE SEQUENCE [LARGE SCALE GENOMIC DNA]</scope>
    <source>
        <strain evidence="2 3">An829</strain>
    </source>
</reference>
<keyword evidence="3" id="KW-1185">Reference proteome</keyword>
<gene>
    <name evidence="2" type="primary">hybE</name>
    <name evidence="2" type="ORF">H6A60_05630</name>
</gene>
<sequence>MVAGNAKGQLRVFAQSPADDFERGFREIEACRMRGLPVLNPKLSVKAVRFRRFGNDWFGTVVTPWAIFAVYACGAREAWVDLPSGATRTIELPAGDFPFTAIDDEVLGRFLALSLKSPVLDVGDQETAELIANFAFENMLTAQAIPEDDEAATAWVPPTADGELRRVIPIRIAPPKDMEKTPALTPKAPEAPAEESPAEPFFKKRLSRRALFAGASASAKDDARVADAVQASQPYLEKADRADRTPTQGGAHD</sequence>
<evidence type="ECO:0000313" key="2">
    <source>
        <dbReference type="EMBL" id="MBM6703964.1"/>
    </source>
</evidence>
<dbReference type="InterPro" id="IPR023994">
    <property type="entry name" value="NiFe-hyd_HybE"/>
</dbReference>
<dbReference type="Proteomes" id="UP000715095">
    <property type="component" value="Unassembled WGS sequence"/>
</dbReference>
<organism evidence="2 3">
    <name type="scientific">Sutterella massiliensis</name>
    <dbReference type="NCBI Taxonomy" id="1816689"/>
    <lineage>
        <taxon>Bacteria</taxon>
        <taxon>Pseudomonadati</taxon>
        <taxon>Pseudomonadota</taxon>
        <taxon>Betaproteobacteria</taxon>
        <taxon>Burkholderiales</taxon>
        <taxon>Sutterellaceae</taxon>
        <taxon>Sutterella</taxon>
    </lineage>
</organism>
<evidence type="ECO:0000256" key="1">
    <source>
        <dbReference type="SAM" id="MobiDB-lite"/>
    </source>
</evidence>
<comment type="caution">
    <text evidence="2">The sequence shown here is derived from an EMBL/GenBank/DDBJ whole genome shotgun (WGS) entry which is preliminary data.</text>
</comment>
<feature type="region of interest" description="Disordered" evidence="1">
    <location>
        <begin position="175"/>
        <end position="201"/>
    </location>
</feature>